<proteinExistence type="predicted"/>
<dbReference type="Proteomes" id="UP000051302">
    <property type="component" value="Unassembled WGS sequence"/>
</dbReference>
<dbReference type="Pfam" id="PF06030">
    <property type="entry name" value="WxLIP_PGBD"/>
    <property type="match status" value="1"/>
</dbReference>
<dbReference type="PATRIC" id="fig|1423774.3.peg.1527"/>
<keyword evidence="1" id="KW-1133">Transmembrane helix</keyword>
<accession>A0A0R1WGQ7</accession>
<organism evidence="5 6">
    <name type="scientific">Companilactobacillus nantensis DSM 16982</name>
    <dbReference type="NCBI Taxonomy" id="1423774"/>
    <lineage>
        <taxon>Bacteria</taxon>
        <taxon>Bacillati</taxon>
        <taxon>Bacillota</taxon>
        <taxon>Bacilli</taxon>
        <taxon>Lactobacillales</taxon>
        <taxon>Lactobacillaceae</taxon>
        <taxon>Companilactobacillus</taxon>
    </lineage>
</organism>
<dbReference type="InterPro" id="IPR021759">
    <property type="entry name" value="WxLIP_HBD"/>
</dbReference>
<dbReference type="RefSeq" id="WP_057892880.1">
    <property type="nucleotide sequence ID" value="NZ_AZFV01000029.1"/>
</dbReference>
<keyword evidence="1" id="KW-0812">Transmembrane</keyword>
<dbReference type="EMBL" id="AZFV01000029">
    <property type="protein sequence ID" value="KRM14937.1"/>
    <property type="molecule type" value="Genomic_DNA"/>
</dbReference>
<dbReference type="AlphaFoldDB" id="A0A0R1WGQ7"/>
<feature type="chain" id="PRO_5039059897" evidence="2">
    <location>
        <begin position="19"/>
        <end position="348"/>
    </location>
</feature>
<feature type="transmembrane region" description="Helical" evidence="1">
    <location>
        <begin position="322"/>
        <end position="340"/>
    </location>
</feature>
<evidence type="ECO:0000256" key="1">
    <source>
        <dbReference type="SAM" id="Phobius"/>
    </source>
</evidence>
<reference evidence="5 6" key="1">
    <citation type="journal article" date="2015" name="Genome Announc.">
        <title>Expanding the biotechnology potential of lactobacilli through comparative genomics of 213 strains and associated genera.</title>
        <authorList>
            <person name="Sun Z."/>
            <person name="Harris H.M."/>
            <person name="McCann A."/>
            <person name="Guo C."/>
            <person name="Argimon S."/>
            <person name="Zhang W."/>
            <person name="Yang X."/>
            <person name="Jeffery I.B."/>
            <person name="Cooney J.C."/>
            <person name="Kagawa T.F."/>
            <person name="Liu W."/>
            <person name="Song Y."/>
            <person name="Salvetti E."/>
            <person name="Wrobel A."/>
            <person name="Rasinkangas P."/>
            <person name="Parkhill J."/>
            <person name="Rea M.C."/>
            <person name="O'Sullivan O."/>
            <person name="Ritari J."/>
            <person name="Douillard F.P."/>
            <person name="Paul Ross R."/>
            <person name="Yang R."/>
            <person name="Briner A.E."/>
            <person name="Felis G.E."/>
            <person name="de Vos W.M."/>
            <person name="Barrangou R."/>
            <person name="Klaenhammer T.R."/>
            <person name="Caufield P.W."/>
            <person name="Cui Y."/>
            <person name="Zhang H."/>
            <person name="O'Toole P.W."/>
        </authorList>
    </citation>
    <scope>NUCLEOTIDE SEQUENCE [LARGE SCALE GENOMIC DNA]</scope>
    <source>
        <strain evidence="5 6">DSM 16982</strain>
    </source>
</reference>
<feature type="domain" description="WxL Interacting Protein host binding" evidence="4">
    <location>
        <begin position="168"/>
        <end position="313"/>
    </location>
</feature>
<comment type="caution">
    <text evidence="5">The sequence shown here is derived from an EMBL/GenBank/DDBJ whole genome shotgun (WGS) entry which is preliminary data.</text>
</comment>
<name>A0A0R1WGQ7_9LACO</name>
<evidence type="ECO:0000259" key="3">
    <source>
        <dbReference type="Pfam" id="PF06030"/>
    </source>
</evidence>
<dbReference type="STRING" id="1423774.FD31_GL001474"/>
<protein>
    <submittedName>
        <fullName evidence="5">Cell surface protein</fullName>
    </submittedName>
</protein>
<keyword evidence="2" id="KW-0732">Signal</keyword>
<feature type="domain" description="WxL Interacting Protein peptidoglycan binding" evidence="3">
    <location>
        <begin position="37"/>
        <end position="155"/>
    </location>
</feature>
<evidence type="ECO:0000256" key="2">
    <source>
        <dbReference type="SAM" id="SignalP"/>
    </source>
</evidence>
<evidence type="ECO:0000313" key="5">
    <source>
        <dbReference type="EMBL" id="KRM14937.1"/>
    </source>
</evidence>
<evidence type="ECO:0000313" key="6">
    <source>
        <dbReference type="Proteomes" id="UP000051302"/>
    </source>
</evidence>
<dbReference type="Pfam" id="PF11797">
    <property type="entry name" value="WxLIP_HBD"/>
    <property type="match status" value="1"/>
</dbReference>
<gene>
    <name evidence="5" type="ORF">FD31_GL001474</name>
</gene>
<keyword evidence="1" id="KW-0472">Membrane</keyword>
<keyword evidence="6" id="KW-1185">Reference proteome</keyword>
<dbReference type="InterPro" id="IPR010317">
    <property type="entry name" value="WxLIP_PGBD"/>
</dbReference>
<evidence type="ECO:0000259" key="4">
    <source>
        <dbReference type="Pfam" id="PF11797"/>
    </source>
</evidence>
<sequence length="348" mass="38817">MKKYLTVLLTLMASILLAFTVNQKTTLAATTTGGVNYSISPELPDNQAAKNIGYYDLKLTPGQKETIKFKINNTDGKNHTYKVSINRAATDINGVIDYNDHGVQPDSDLQYDIEKLVTYPKEVAVAPKSSKEVSIDLTAPKGDITGELLGGIFVQENNQINNDEKLPKGVTLRNQYNYVLGLQIQTNTNPVKPDVKLVKAFETDNNGQISVDAKLDNDVPTLEKQVSVDAKVTPRNGSKVLLKSYKEKMPMAPNSYFDYPTNVNSVTGPSKNKRLKPGKYTMYVDVKANNGQNHWNLKRNFTVTNKEIAKINHKNPNRSMDLWIILGVILALLIAAGFVIKRYRKNRK</sequence>
<feature type="signal peptide" evidence="2">
    <location>
        <begin position="1"/>
        <end position="18"/>
    </location>
</feature>